<proteinExistence type="predicted"/>
<evidence type="ECO:0000313" key="2">
    <source>
        <dbReference type="Proteomes" id="UP000249396"/>
    </source>
</evidence>
<dbReference type="AlphaFoldDB" id="A0A2W4T764"/>
<dbReference type="EMBL" id="QJPH01000192">
    <property type="protein sequence ID" value="PZN83160.1"/>
    <property type="molecule type" value="Genomic_DNA"/>
</dbReference>
<comment type="caution">
    <text evidence="1">The sequence shown here is derived from an EMBL/GenBank/DDBJ whole genome shotgun (WGS) entry which is preliminary data.</text>
</comment>
<organism evidence="1 2">
    <name type="scientific">Candidatus Methylumidiphilus alinenensis</name>
    <dbReference type="NCBI Taxonomy" id="2202197"/>
    <lineage>
        <taxon>Bacteria</taxon>
        <taxon>Pseudomonadati</taxon>
        <taxon>Pseudomonadota</taxon>
        <taxon>Gammaproteobacteria</taxon>
        <taxon>Methylococcales</taxon>
        <taxon>Candidatus Methylumidiphilus</taxon>
    </lineage>
</organism>
<gene>
    <name evidence="1" type="ORF">DM484_05050</name>
</gene>
<dbReference type="Proteomes" id="UP000249396">
    <property type="component" value="Unassembled WGS sequence"/>
</dbReference>
<evidence type="ECO:0000313" key="1">
    <source>
        <dbReference type="EMBL" id="PZN83160.1"/>
    </source>
</evidence>
<accession>A0A2W4T764</accession>
<name>A0A2W4T764_9GAMM</name>
<sequence length="229" mass="24871">MTASYYLPTDDAGKADFLDHLAATLPKYAGLLEISDADIATLQADAASFRYTLHTLNDMQAYAQHWTAYKNVLRDGGNGSAEWPVPPSLDQPIPPAVAPGIIPRTTALVARIKTLKHYTPAIGQDLRIIGTSHTVDPSSWKPLLSVQIKAAHPVILWTKAKASAIEIWVDRNDGNGFVFLIINTEPNTTDPTPLPAPGTSAAWNYKAIYRFHDEQVGQWSDVVSVTVGG</sequence>
<protein>
    <submittedName>
        <fullName evidence="1">Uncharacterized protein</fullName>
    </submittedName>
</protein>
<reference evidence="1 2" key="1">
    <citation type="journal article" date="2018" name="Aquat. Microb. Ecol.">
        <title>Gammaproteobacterial methanotrophs dominate.</title>
        <authorList>
            <person name="Rissanen A.J."/>
            <person name="Saarenheimo J."/>
            <person name="Tiirola M."/>
            <person name="Peura S."/>
            <person name="Aalto S.L."/>
            <person name="Karvinen A."/>
            <person name="Nykanen H."/>
        </authorList>
    </citation>
    <scope>NUCLEOTIDE SEQUENCE [LARGE SCALE GENOMIC DNA]</scope>
    <source>
        <strain evidence="1">AMbin10</strain>
    </source>
</reference>